<organism evidence="1">
    <name type="scientific">Anguilla anguilla</name>
    <name type="common">European freshwater eel</name>
    <name type="synonym">Muraena anguilla</name>
    <dbReference type="NCBI Taxonomy" id="7936"/>
    <lineage>
        <taxon>Eukaryota</taxon>
        <taxon>Metazoa</taxon>
        <taxon>Chordata</taxon>
        <taxon>Craniata</taxon>
        <taxon>Vertebrata</taxon>
        <taxon>Euteleostomi</taxon>
        <taxon>Actinopterygii</taxon>
        <taxon>Neopterygii</taxon>
        <taxon>Teleostei</taxon>
        <taxon>Anguilliformes</taxon>
        <taxon>Anguillidae</taxon>
        <taxon>Anguilla</taxon>
    </lineage>
</organism>
<sequence>METPYIIILGKMGSLP</sequence>
<reference evidence="1" key="1">
    <citation type="submission" date="2014-11" db="EMBL/GenBank/DDBJ databases">
        <authorList>
            <person name="Amaro Gonzalez C."/>
        </authorList>
    </citation>
    <scope>NUCLEOTIDE SEQUENCE</scope>
</reference>
<accession>A0A0E9RD75</accession>
<protein>
    <submittedName>
        <fullName evidence="1">Uncharacterized protein</fullName>
    </submittedName>
</protein>
<dbReference type="AlphaFoldDB" id="A0A0E9RD75"/>
<proteinExistence type="predicted"/>
<evidence type="ECO:0000313" key="1">
    <source>
        <dbReference type="EMBL" id="JAH26430.1"/>
    </source>
</evidence>
<reference evidence="1" key="2">
    <citation type="journal article" date="2015" name="Fish Shellfish Immunol.">
        <title>Early steps in the European eel (Anguilla anguilla)-Vibrio vulnificus interaction in the gills: Role of the RtxA13 toxin.</title>
        <authorList>
            <person name="Callol A."/>
            <person name="Pajuelo D."/>
            <person name="Ebbesson L."/>
            <person name="Teles M."/>
            <person name="MacKenzie S."/>
            <person name="Amaro C."/>
        </authorList>
    </citation>
    <scope>NUCLEOTIDE SEQUENCE</scope>
</reference>
<name>A0A0E9RD75_ANGAN</name>
<dbReference type="EMBL" id="GBXM01082147">
    <property type="protein sequence ID" value="JAH26430.1"/>
    <property type="molecule type" value="Transcribed_RNA"/>
</dbReference>